<gene>
    <name evidence="1" type="ORF">PPENT_87.1.T0440001</name>
</gene>
<comment type="caution">
    <text evidence="1">The sequence shown here is derived from an EMBL/GenBank/DDBJ whole genome shotgun (WGS) entry which is preliminary data.</text>
</comment>
<protein>
    <submittedName>
        <fullName evidence="1">Uncharacterized protein</fullName>
    </submittedName>
</protein>
<dbReference type="AlphaFoldDB" id="A0A8S1UUQ5"/>
<organism evidence="1 2">
    <name type="scientific">Paramecium pentaurelia</name>
    <dbReference type="NCBI Taxonomy" id="43138"/>
    <lineage>
        <taxon>Eukaryota</taxon>
        <taxon>Sar</taxon>
        <taxon>Alveolata</taxon>
        <taxon>Ciliophora</taxon>
        <taxon>Intramacronucleata</taxon>
        <taxon>Oligohymenophorea</taxon>
        <taxon>Peniculida</taxon>
        <taxon>Parameciidae</taxon>
        <taxon>Paramecium</taxon>
    </lineage>
</organism>
<accession>A0A8S1UUQ5</accession>
<dbReference type="OrthoDB" id="316578at2759"/>
<reference evidence="1" key="1">
    <citation type="submission" date="2021-01" db="EMBL/GenBank/DDBJ databases">
        <authorList>
            <consortium name="Genoscope - CEA"/>
            <person name="William W."/>
        </authorList>
    </citation>
    <scope>NUCLEOTIDE SEQUENCE</scope>
</reference>
<dbReference type="EMBL" id="CAJJDO010000044">
    <property type="protein sequence ID" value="CAD8166176.1"/>
    <property type="molecule type" value="Genomic_DNA"/>
</dbReference>
<name>A0A8S1UUQ5_9CILI</name>
<dbReference type="Proteomes" id="UP000689195">
    <property type="component" value="Unassembled WGS sequence"/>
</dbReference>
<keyword evidence="2" id="KW-1185">Reference proteome</keyword>
<evidence type="ECO:0000313" key="1">
    <source>
        <dbReference type="EMBL" id="CAD8166176.1"/>
    </source>
</evidence>
<evidence type="ECO:0000313" key="2">
    <source>
        <dbReference type="Proteomes" id="UP000689195"/>
    </source>
</evidence>
<proteinExistence type="predicted"/>
<sequence length="94" mass="11027">MISLSVFGMQRQDKKLNPLIINIKIFLPSLKYHYRIAHYYQMPDRTILRICQNPLLEARGTLILQGEFINQSGIDLKTLFKQKGSCFLEDLKQK</sequence>